<protein>
    <recommendedName>
        <fullName evidence="2">DUF5808 domain-containing protein</fullName>
    </recommendedName>
</protein>
<accession>A0A4Q2EGS5</accession>
<evidence type="ECO:0000259" key="2">
    <source>
        <dbReference type="Pfam" id="PF19124"/>
    </source>
</evidence>
<dbReference type="AlphaFoldDB" id="A0A4Q2EGS5"/>
<evidence type="ECO:0000256" key="1">
    <source>
        <dbReference type="SAM" id="Phobius"/>
    </source>
</evidence>
<proteinExistence type="predicted"/>
<name>A0A4Q2EGS5_9ACTN</name>
<dbReference type="Pfam" id="PF19124">
    <property type="entry name" value="DUF5808"/>
    <property type="match status" value="1"/>
</dbReference>
<dbReference type="EMBL" id="PPCV01000003">
    <property type="protein sequence ID" value="RXW32571.1"/>
    <property type="molecule type" value="Genomic_DNA"/>
</dbReference>
<keyword evidence="1" id="KW-1133">Transmembrane helix</keyword>
<sequence length="299" mass="31120">MIRSLDDLSPATADTARRWLEASVAHLPQDYRDVVRDDLLGAMFAVVEAGMTPQELAAAVAPLAAATVPSDEEAGERTDGSRLVGTWWGIPYDLRPPTGERIRRSMWNPADPHLLRPRAFGVGWDLNVGALAVRLGLIEPDAEDVPFTSVPPQAYRVAAAPPLALSAAVVAHYVVRGRSLADPLPRHWSAAGRPDAWTSKRAAACTDLLVAAGAGAFGLTALSPRRPGAERAGRLAVATGAAGGAAAITVARSVPHGGWWVGPLTIASLAGGAGVSLLGLALAGRRGEQERDLTGKARA</sequence>
<dbReference type="OrthoDB" id="4558476at2"/>
<feature type="transmembrane region" description="Helical" evidence="1">
    <location>
        <begin position="260"/>
        <end position="283"/>
    </location>
</feature>
<reference evidence="3 4" key="1">
    <citation type="submission" date="2018-01" db="EMBL/GenBank/DDBJ databases">
        <title>Lactibacter flavus gen. nov., sp. nov., a novel bacterium of the family Propionibacteriaceae isolated from raw milk and dairy products.</title>
        <authorList>
            <person name="Wenning M."/>
            <person name="Breitenwieser F."/>
            <person name="Huptas C."/>
            <person name="von Neubeck M."/>
            <person name="Busse H.-J."/>
            <person name="Scherer S."/>
        </authorList>
    </citation>
    <scope>NUCLEOTIDE SEQUENCE [LARGE SCALE GENOMIC DNA]</scope>
    <source>
        <strain evidence="3 4">VG341</strain>
    </source>
</reference>
<keyword evidence="1" id="KW-0472">Membrane</keyword>
<feature type="domain" description="DUF5808" evidence="2">
    <location>
        <begin position="109"/>
        <end position="133"/>
    </location>
</feature>
<gene>
    <name evidence="3" type="ORF">C1706_05245</name>
</gene>
<keyword evidence="4" id="KW-1185">Reference proteome</keyword>
<dbReference type="InterPro" id="IPR043831">
    <property type="entry name" value="DUF5808"/>
</dbReference>
<evidence type="ECO:0000313" key="4">
    <source>
        <dbReference type="Proteomes" id="UP000290624"/>
    </source>
</evidence>
<dbReference type="RefSeq" id="WP_129458181.1">
    <property type="nucleotide sequence ID" value="NZ_PPCV01000003.1"/>
</dbReference>
<comment type="caution">
    <text evidence="3">The sequence shown here is derived from an EMBL/GenBank/DDBJ whole genome shotgun (WGS) entry which is preliminary data.</text>
</comment>
<evidence type="ECO:0000313" key="3">
    <source>
        <dbReference type="EMBL" id="RXW32571.1"/>
    </source>
</evidence>
<organism evidence="3 4">
    <name type="scientific">Propioniciclava flava</name>
    <dbReference type="NCBI Taxonomy" id="2072026"/>
    <lineage>
        <taxon>Bacteria</taxon>
        <taxon>Bacillati</taxon>
        <taxon>Actinomycetota</taxon>
        <taxon>Actinomycetes</taxon>
        <taxon>Propionibacteriales</taxon>
        <taxon>Propionibacteriaceae</taxon>
        <taxon>Propioniciclava</taxon>
    </lineage>
</organism>
<dbReference type="Proteomes" id="UP000290624">
    <property type="component" value="Unassembled WGS sequence"/>
</dbReference>
<keyword evidence="1" id="KW-0812">Transmembrane</keyword>